<proteinExistence type="predicted"/>
<sequence>MRNKKRGGAGERGGRVVEKLGETETSRLPPTTALTDDQGGDSFGSFDEVKSRKRDEVLVMGQERVAGGAEKEEEEEEEENDDEEEKEEEEEEEEEEVGRGLLRHVSETYETFSDVAARAGDGGGGGSDLGGGRTIVEGELRAERIHETIYIARLPGTLQEQFITDIRTI</sequence>
<accession>A0A834NV16</accession>
<protein>
    <submittedName>
        <fullName evidence="2">Uncharacterized protein</fullName>
    </submittedName>
</protein>
<feature type="compositionally biased region" description="Polar residues" evidence="1">
    <location>
        <begin position="26"/>
        <end position="35"/>
    </location>
</feature>
<evidence type="ECO:0000313" key="2">
    <source>
        <dbReference type="EMBL" id="KAF7418239.1"/>
    </source>
</evidence>
<comment type="caution">
    <text evidence="2">The sequence shown here is derived from an EMBL/GenBank/DDBJ whole genome shotgun (WGS) entry which is preliminary data.</text>
</comment>
<organism evidence="2 3">
    <name type="scientific">Vespula germanica</name>
    <name type="common">German yellow jacket</name>
    <name type="synonym">Paravespula germanica</name>
    <dbReference type="NCBI Taxonomy" id="30212"/>
    <lineage>
        <taxon>Eukaryota</taxon>
        <taxon>Metazoa</taxon>
        <taxon>Ecdysozoa</taxon>
        <taxon>Arthropoda</taxon>
        <taxon>Hexapoda</taxon>
        <taxon>Insecta</taxon>
        <taxon>Pterygota</taxon>
        <taxon>Neoptera</taxon>
        <taxon>Endopterygota</taxon>
        <taxon>Hymenoptera</taxon>
        <taxon>Apocrita</taxon>
        <taxon>Aculeata</taxon>
        <taxon>Vespoidea</taxon>
        <taxon>Vespidae</taxon>
        <taxon>Vespinae</taxon>
        <taxon>Vespula</taxon>
    </lineage>
</organism>
<feature type="compositionally biased region" description="Basic and acidic residues" evidence="1">
    <location>
        <begin position="47"/>
        <end position="57"/>
    </location>
</feature>
<reference evidence="2" key="1">
    <citation type="journal article" date="2020" name="G3 (Bethesda)">
        <title>High-Quality Assemblies for Three Invasive Social Wasps from the &lt;i&gt;Vespula&lt;/i&gt; Genus.</title>
        <authorList>
            <person name="Harrop T.W.R."/>
            <person name="Guhlin J."/>
            <person name="McLaughlin G.M."/>
            <person name="Permina E."/>
            <person name="Stockwell P."/>
            <person name="Gilligan J."/>
            <person name="Le Lec M.F."/>
            <person name="Gruber M.A.M."/>
            <person name="Quinn O."/>
            <person name="Lovegrove M."/>
            <person name="Duncan E.J."/>
            <person name="Remnant E.J."/>
            <person name="Van Eeckhoven J."/>
            <person name="Graham B."/>
            <person name="Knapp R.A."/>
            <person name="Langford K.W."/>
            <person name="Kronenberg Z."/>
            <person name="Press M.O."/>
            <person name="Eacker S.M."/>
            <person name="Wilson-Rankin E.E."/>
            <person name="Purcell J."/>
            <person name="Lester P.J."/>
            <person name="Dearden P.K."/>
        </authorList>
    </citation>
    <scope>NUCLEOTIDE SEQUENCE</scope>
    <source>
        <strain evidence="2">Linc-1</strain>
    </source>
</reference>
<dbReference type="EMBL" id="JACSDZ010000001">
    <property type="protein sequence ID" value="KAF7418239.1"/>
    <property type="molecule type" value="Genomic_DNA"/>
</dbReference>
<evidence type="ECO:0000313" key="3">
    <source>
        <dbReference type="Proteomes" id="UP000617340"/>
    </source>
</evidence>
<gene>
    <name evidence="2" type="ORF">HZH68_000892</name>
</gene>
<dbReference type="Proteomes" id="UP000617340">
    <property type="component" value="Unassembled WGS sequence"/>
</dbReference>
<feature type="region of interest" description="Disordered" evidence="1">
    <location>
        <begin position="1"/>
        <end position="103"/>
    </location>
</feature>
<keyword evidence="3" id="KW-1185">Reference proteome</keyword>
<feature type="compositionally biased region" description="Basic and acidic residues" evidence="1">
    <location>
        <begin position="8"/>
        <end position="25"/>
    </location>
</feature>
<feature type="compositionally biased region" description="Acidic residues" evidence="1">
    <location>
        <begin position="71"/>
        <end position="96"/>
    </location>
</feature>
<evidence type="ECO:0000256" key="1">
    <source>
        <dbReference type="SAM" id="MobiDB-lite"/>
    </source>
</evidence>
<dbReference type="AlphaFoldDB" id="A0A834NV16"/>
<name>A0A834NV16_VESGE</name>